<keyword evidence="4" id="KW-1185">Reference proteome</keyword>
<dbReference type="EMBL" id="BJHV01000001">
    <property type="protein sequence ID" value="GDY47900.1"/>
    <property type="molecule type" value="Genomic_DNA"/>
</dbReference>
<dbReference type="InterPro" id="IPR011010">
    <property type="entry name" value="DNA_brk_join_enz"/>
</dbReference>
<dbReference type="GO" id="GO:0003677">
    <property type="term" value="F:DNA binding"/>
    <property type="evidence" value="ECO:0007669"/>
    <property type="project" value="InterPro"/>
</dbReference>
<name>A0A4D4KMP1_9ACTN</name>
<organism evidence="3 4">
    <name type="scientific">Streptomyces antimycoticus</name>
    <dbReference type="NCBI Taxonomy" id="68175"/>
    <lineage>
        <taxon>Bacteria</taxon>
        <taxon>Bacillati</taxon>
        <taxon>Actinomycetota</taxon>
        <taxon>Actinomycetes</taxon>
        <taxon>Kitasatosporales</taxon>
        <taxon>Streptomycetaceae</taxon>
        <taxon>Streptomyces</taxon>
        <taxon>Streptomyces violaceusniger group</taxon>
    </lineage>
</organism>
<evidence type="ECO:0000313" key="3">
    <source>
        <dbReference type="EMBL" id="GDY47900.1"/>
    </source>
</evidence>
<feature type="region of interest" description="Disordered" evidence="2">
    <location>
        <begin position="113"/>
        <end position="142"/>
    </location>
</feature>
<gene>
    <name evidence="3" type="ORF">SANT12839_087820</name>
</gene>
<dbReference type="GO" id="GO:0015074">
    <property type="term" value="P:DNA integration"/>
    <property type="evidence" value="ECO:0007669"/>
    <property type="project" value="InterPro"/>
</dbReference>
<evidence type="ECO:0008006" key="5">
    <source>
        <dbReference type="Google" id="ProtNLM"/>
    </source>
</evidence>
<evidence type="ECO:0000313" key="4">
    <source>
        <dbReference type="Proteomes" id="UP000299290"/>
    </source>
</evidence>
<evidence type="ECO:0000256" key="2">
    <source>
        <dbReference type="SAM" id="MobiDB-lite"/>
    </source>
</evidence>
<accession>A0A4D4KMP1</accession>
<dbReference type="SUPFAM" id="SSF56349">
    <property type="entry name" value="DNA breaking-rejoining enzymes"/>
    <property type="match status" value="1"/>
</dbReference>
<protein>
    <recommendedName>
        <fullName evidence="5">Tyr recombinase domain-containing protein</fullName>
    </recommendedName>
</protein>
<proteinExistence type="predicted"/>
<dbReference type="Proteomes" id="UP000299290">
    <property type="component" value="Unassembled WGS sequence"/>
</dbReference>
<comment type="caution">
    <text evidence="3">The sequence shown here is derived from an EMBL/GenBank/DDBJ whole genome shotgun (WGS) entry which is preliminary data.</text>
</comment>
<dbReference type="Gene3D" id="1.10.443.10">
    <property type="entry name" value="Intergrase catalytic core"/>
    <property type="match status" value="1"/>
</dbReference>
<dbReference type="InterPro" id="IPR013762">
    <property type="entry name" value="Integrase-like_cat_sf"/>
</dbReference>
<dbReference type="GO" id="GO:0006310">
    <property type="term" value="P:DNA recombination"/>
    <property type="evidence" value="ECO:0007669"/>
    <property type="project" value="UniProtKB-KW"/>
</dbReference>
<dbReference type="AlphaFoldDB" id="A0A4D4KMP1"/>
<evidence type="ECO:0000256" key="1">
    <source>
        <dbReference type="ARBA" id="ARBA00023172"/>
    </source>
</evidence>
<reference evidence="3 4" key="1">
    <citation type="journal article" date="2020" name="Int. J. Syst. Evol. Microbiol.">
        <title>Reclassification of Streptomyces castelarensis and Streptomyces sporoclivatus as later heterotypic synonyms of Streptomyces antimycoticus.</title>
        <authorList>
            <person name="Komaki H."/>
            <person name="Tamura T."/>
        </authorList>
    </citation>
    <scope>NUCLEOTIDE SEQUENCE [LARGE SCALE GENOMIC DNA]</scope>
    <source>
        <strain evidence="3 4">NBRC 12839</strain>
    </source>
</reference>
<keyword evidence="1" id="KW-0233">DNA recombination</keyword>
<feature type="compositionally biased region" description="Basic residues" evidence="2">
    <location>
        <begin position="128"/>
        <end position="138"/>
    </location>
</feature>
<sequence>MREDYLLETVYWEAGTARLLPRLLKGRIRGPLFVTHRRPGPGKVVSPRDVCPDTGPARLSYGQSRALLGEHTAPRGPGTGWDLHEYRHCALTHLGEQGASLLMLMAKSRHKKPENVRRCFKPSPEGHRRAHQLARPRRQPPVNVRCPGRVGRAGGAVRVAGFVSRTRGRSWPPGG</sequence>